<reference evidence="2 3" key="1">
    <citation type="submission" date="2019-03" db="EMBL/GenBank/DDBJ databases">
        <title>Genomic Encyclopedia of Type Strains, Phase IV (KMG-IV): sequencing the most valuable type-strain genomes for metagenomic binning, comparative biology and taxonomic classification.</title>
        <authorList>
            <person name="Goeker M."/>
        </authorList>
    </citation>
    <scope>NUCLEOTIDE SEQUENCE [LARGE SCALE GENOMIC DNA]</scope>
    <source>
        <strain evidence="2 3">DSM 102969</strain>
    </source>
</reference>
<gene>
    <name evidence="2" type="ORF">EDD54_3708</name>
</gene>
<evidence type="ECO:0000259" key="1">
    <source>
        <dbReference type="Pfam" id="PF01656"/>
    </source>
</evidence>
<dbReference type="PANTHER" id="PTHR13696:SF96">
    <property type="entry name" value="COBQ_COBB_MIND_PARA NUCLEOTIDE BINDING DOMAIN-CONTAINING PROTEIN"/>
    <property type="match status" value="1"/>
</dbReference>
<dbReference type="InterPro" id="IPR002586">
    <property type="entry name" value="CobQ/CobB/MinD/ParA_Nub-bd_dom"/>
</dbReference>
<proteinExistence type="predicted"/>
<name>A0A4R6R8S1_9HYPH</name>
<feature type="domain" description="CobQ/CobB/MinD/ParA nucleotide binding" evidence="1">
    <location>
        <begin position="6"/>
        <end position="164"/>
    </location>
</feature>
<evidence type="ECO:0000313" key="3">
    <source>
        <dbReference type="Proteomes" id="UP000294547"/>
    </source>
</evidence>
<dbReference type="CDD" id="cd02042">
    <property type="entry name" value="ParAB_family"/>
    <property type="match status" value="1"/>
</dbReference>
<dbReference type="PIRSF" id="PIRSF009320">
    <property type="entry name" value="Nuc_binding_HP_1000"/>
    <property type="match status" value="1"/>
</dbReference>
<dbReference type="EMBL" id="SNXY01000010">
    <property type="protein sequence ID" value="TDP82441.1"/>
    <property type="molecule type" value="Genomic_DNA"/>
</dbReference>
<dbReference type="Proteomes" id="UP000294547">
    <property type="component" value="Unassembled WGS sequence"/>
</dbReference>
<dbReference type="Gene3D" id="3.40.50.300">
    <property type="entry name" value="P-loop containing nucleotide triphosphate hydrolases"/>
    <property type="match status" value="1"/>
</dbReference>
<comment type="caution">
    <text evidence="2">The sequence shown here is derived from an EMBL/GenBank/DDBJ whole genome shotgun (WGS) entry which is preliminary data.</text>
</comment>
<accession>A0A4R6R8S1</accession>
<evidence type="ECO:0000313" key="2">
    <source>
        <dbReference type="EMBL" id="TDP82441.1"/>
    </source>
</evidence>
<dbReference type="InterPro" id="IPR027417">
    <property type="entry name" value="P-loop_NTPase"/>
</dbReference>
<organism evidence="2 3">
    <name type="scientific">Oharaeibacter diazotrophicus</name>
    <dbReference type="NCBI Taxonomy" id="1920512"/>
    <lineage>
        <taxon>Bacteria</taxon>
        <taxon>Pseudomonadati</taxon>
        <taxon>Pseudomonadota</taxon>
        <taxon>Alphaproteobacteria</taxon>
        <taxon>Hyphomicrobiales</taxon>
        <taxon>Pleomorphomonadaceae</taxon>
        <taxon>Oharaeibacter</taxon>
    </lineage>
</organism>
<dbReference type="InterPro" id="IPR048089">
    <property type="entry name" value="McdA"/>
</dbReference>
<dbReference type="AlphaFoldDB" id="A0A4R6R8S1"/>
<dbReference type="RefSeq" id="WP_126539336.1">
    <property type="nucleotide sequence ID" value="NZ_BSPM01000007.1"/>
</dbReference>
<protein>
    <submittedName>
        <fullName evidence="2">Chromosome partitioning protein</fullName>
    </submittedName>
</protein>
<dbReference type="OrthoDB" id="9804460at2"/>
<dbReference type="NCBIfam" id="NF041546">
    <property type="entry name" value="ParA_partition"/>
    <property type="match status" value="1"/>
</dbReference>
<dbReference type="InterPro" id="IPR050678">
    <property type="entry name" value="DNA_Partitioning_ATPase"/>
</dbReference>
<sequence>MAGIVVAVAQTKGGSGKTTLAAHLAVALSPGRSVAILDIDPQGSLGQWFERRETRLGEGRTGLTFRTASGWGARREARILAREHDLVVVDTPPKSDLEARQALESAALVAIPVQPSAVDLWATRATLELVAGGPATILVLNRVPARAKALDAVAAEIRALGAPLAATTLGNRVAFASGMGVGATAGEVAPGDKADAEVAALAAEILARLPA</sequence>
<dbReference type="SUPFAM" id="SSF52540">
    <property type="entry name" value="P-loop containing nucleoside triphosphate hydrolases"/>
    <property type="match status" value="1"/>
</dbReference>
<dbReference type="PANTHER" id="PTHR13696">
    <property type="entry name" value="P-LOOP CONTAINING NUCLEOSIDE TRIPHOSPHATE HYDROLASE"/>
    <property type="match status" value="1"/>
</dbReference>
<keyword evidence="3" id="KW-1185">Reference proteome</keyword>
<dbReference type="Pfam" id="PF01656">
    <property type="entry name" value="CbiA"/>
    <property type="match status" value="1"/>
</dbReference>